<evidence type="ECO:0008006" key="5">
    <source>
        <dbReference type="Google" id="ProtNLM"/>
    </source>
</evidence>
<feature type="chain" id="PRO_5032938659" description="Type IV pilus biogenesis protein PilP" evidence="2">
    <location>
        <begin position="21"/>
        <end position="181"/>
    </location>
</feature>
<feature type="region of interest" description="Disordered" evidence="1">
    <location>
        <begin position="53"/>
        <end position="91"/>
    </location>
</feature>
<protein>
    <recommendedName>
        <fullName evidence="5">Type IV pilus biogenesis protein PilP</fullName>
    </recommendedName>
</protein>
<reference evidence="3 4" key="1">
    <citation type="submission" date="2019-12" db="EMBL/GenBank/DDBJ databases">
        <title>Genome sequencing and assembly of endphytes of Porphyra tenera.</title>
        <authorList>
            <person name="Park J.M."/>
            <person name="Shin R."/>
            <person name="Jo S.H."/>
        </authorList>
    </citation>
    <scope>NUCLEOTIDE SEQUENCE [LARGE SCALE GENOMIC DNA]</scope>
    <source>
        <strain evidence="3 4">GPM4</strain>
    </source>
</reference>
<dbReference type="Proteomes" id="UP000464524">
    <property type="component" value="Chromosome"/>
</dbReference>
<evidence type="ECO:0000313" key="3">
    <source>
        <dbReference type="EMBL" id="QHJ12572.1"/>
    </source>
</evidence>
<dbReference type="KEGG" id="pmes:FX988_02830"/>
<gene>
    <name evidence="3" type="ORF">FX988_02830</name>
</gene>
<sequence length="181" mass="19502">MKHLIIGLGIVISGASVAHAQDLISEMQACRTKANNTARLACYDTLTLPSEKHQITSQTGNSSPPAKPIADTASKTQSTSSADSAASTVTRESQVKNFGLAKVIEPQDKVEKITSLVSAVQKNPYGKLIVTLESGQVWRQTNSTTLRLKPGQEVYVEEGALGSYFLGKESSNKRIRVKRSQ</sequence>
<evidence type="ECO:0000256" key="1">
    <source>
        <dbReference type="SAM" id="MobiDB-lite"/>
    </source>
</evidence>
<keyword evidence="4" id="KW-1185">Reference proteome</keyword>
<proteinExistence type="predicted"/>
<evidence type="ECO:0000256" key="2">
    <source>
        <dbReference type="SAM" id="SignalP"/>
    </source>
</evidence>
<dbReference type="AlphaFoldDB" id="A0A857JMK1"/>
<name>A0A857JMK1_9ALTE</name>
<accession>A0A857JMK1</accession>
<dbReference type="OrthoDB" id="4750212at2"/>
<keyword evidence="2" id="KW-0732">Signal</keyword>
<feature type="compositionally biased region" description="Low complexity" evidence="1">
    <location>
        <begin position="70"/>
        <end position="90"/>
    </location>
</feature>
<dbReference type="RefSeq" id="WP_160180737.1">
    <property type="nucleotide sequence ID" value="NZ_CP047656.1"/>
</dbReference>
<evidence type="ECO:0000313" key="4">
    <source>
        <dbReference type="Proteomes" id="UP000464524"/>
    </source>
</evidence>
<organism evidence="3 4">
    <name type="scientific">Paraglaciecola mesophila</name>
    <dbReference type="NCBI Taxonomy" id="197222"/>
    <lineage>
        <taxon>Bacteria</taxon>
        <taxon>Pseudomonadati</taxon>
        <taxon>Pseudomonadota</taxon>
        <taxon>Gammaproteobacteria</taxon>
        <taxon>Alteromonadales</taxon>
        <taxon>Alteromonadaceae</taxon>
        <taxon>Paraglaciecola</taxon>
    </lineage>
</organism>
<feature type="signal peptide" evidence="2">
    <location>
        <begin position="1"/>
        <end position="20"/>
    </location>
</feature>
<dbReference type="EMBL" id="CP047656">
    <property type="protein sequence ID" value="QHJ12572.1"/>
    <property type="molecule type" value="Genomic_DNA"/>
</dbReference>
<feature type="compositionally biased region" description="Polar residues" evidence="1">
    <location>
        <begin position="55"/>
        <end position="64"/>
    </location>
</feature>